<proteinExistence type="inferred from homology"/>
<dbReference type="SUPFAM" id="SSF46977">
    <property type="entry name" value="Succinate dehydrogenase/fumarate reductase flavoprotein C-terminal domain"/>
    <property type="match status" value="1"/>
</dbReference>
<dbReference type="PANTHER" id="PTHR42716:SF2">
    <property type="entry name" value="L-ASPARTATE OXIDASE, CHLOROPLASTIC"/>
    <property type="match status" value="1"/>
</dbReference>
<dbReference type="Gene3D" id="1.20.58.100">
    <property type="entry name" value="Fumarate reductase/succinate dehydrogenase flavoprotein-like, C-terminal domain"/>
    <property type="match status" value="1"/>
</dbReference>
<comment type="cofactor">
    <cofactor evidence="1 12">
        <name>FAD</name>
        <dbReference type="ChEBI" id="CHEBI:57692"/>
    </cofactor>
</comment>
<evidence type="ECO:0000259" key="13">
    <source>
        <dbReference type="Pfam" id="PF00890"/>
    </source>
</evidence>
<comment type="catalytic activity">
    <reaction evidence="10">
        <text>L-aspartate + O2 = iminosuccinate + H2O2</text>
        <dbReference type="Rhea" id="RHEA:25876"/>
        <dbReference type="ChEBI" id="CHEBI:15379"/>
        <dbReference type="ChEBI" id="CHEBI:16240"/>
        <dbReference type="ChEBI" id="CHEBI:29991"/>
        <dbReference type="ChEBI" id="CHEBI:77875"/>
        <dbReference type="EC" id="1.4.3.16"/>
    </reaction>
    <physiologicalReaction direction="left-to-right" evidence="10">
        <dbReference type="Rhea" id="RHEA:25877"/>
    </physiologicalReaction>
</comment>
<dbReference type="GO" id="GO:0008734">
    <property type="term" value="F:L-aspartate oxidase activity"/>
    <property type="evidence" value="ECO:0007669"/>
    <property type="project" value="UniProtKB-EC"/>
</dbReference>
<dbReference type="PRINTS" id="PR00368">
    <property type="entry name" value="FADPNR"/>
</dbReference>
<keyword evidence="6 12" id="KW-0285">Flavoprotein</keyword>
<dbReference type="RefSeq" id="WP_341542880.1">
    <property type="nucleotide sequence ID" value="NZ_JBAKAP010000025.1"/>
</dbReference>
<comment type="pathway">
    <text evidence="2 12">Cofactor biosynthesis; NAD(+) biosynthesis; iminoaspartate from L-aspartate (oxidase route): step 1/1.</text>
</comment>
<keyword evidence="8 12" id="KW-0274">FAD</keyword>
<dbReference type="PANTHER" id="PTHR42716">
    <property type="entry name" value="L-ASPARTATE OXIDASE"/>
    <property type="match status" value="1"/>
</dbReference>
<dbReference type="InterPro" id="IPR036188">
    <property type="entry name" value="FAD/NAD-bd_sf"/>
</dbReference>
<dbReference type="NCBIfam" id="TIGR00551">
    <property type="entry name" value="nadB"/>
    <property type="match status" value="1"/>
</dbReference>
<dbReference type="InterPro" id="IPR005288">
    <property type="entry name" value="NadB"/>
</dbReference>
<organism evidence="15 16">
    <name type="scientific">Cobetia marina</name>
    <name type="common">Deleya marina</name>
    <dbReference type="NCBI Taxonomy" id="28258"/>
    <lineage>
        <taxon>Bacteria</taxon>
        <taxon>Pseudomonadati</taxon>
        <taxon>Pseudomonadota</taxon>
        <taxon>Gammaproteobacteria</taxon>
        <taxon>Oceanospirillales</taxon>
        <taxon>Halomonadaceae</taxon>
        <taxon>Cobetia</taxon>
    </lineage>
</organism>
<evidence type="ECO:0000313" key="15">
    <source>
        <dbReference type="EMBL" id="MEL0618460.1"/>
    </source>
</evidence>
<dbReference type="InterPro" id="IPR003953">
    <property type="entry name" value="FAD-dep_OxRdtase_2_FAD-bd"/>
</dbReference>
<gene>
    <name evidence="15" type="primary">nadB</name>
    <name evidence="15" type="ORF">V6243_16660</name>
</gene>
<keyword evidence="16" id="KW-1185">Reference proteome</keyword>
<evidence type="ECO:0000256" key="6">
    <source>
        <dbReference type="ARBA" id="ARBA00022630"/>
    </source>
</evidence>
<dbReference type="SUPFAM" id="SSF56425">
    <property type="entry name" value="Succinate dehydrogenase/fumarate reductase flavoprotein, catalytic domain"/>
    <property type="match status" value="1"/>
</dbReference>
<evidence type="ECO:0000256" key="1">
    <source>
        <dbReference type="ARBA" id="ARBA00001974"/>
    </source>
</evidence>
<dbReference type="InterPro" id="IPR027477">
    <property type="entry name" value="Succ_DH/fumarate_Rdtase_cat_sf"/>
</dbReference>
<evidence type="ECO:0000256" key="10">
    <source>
        <dbReference type="ARBA" id="ARBA00048305"/>
    </source>
</evidence>
<feature type="domain" description="FAD-dependent oxidoreductase 2 FAD-binding" evidence="13">
    <location>
        <begin position="14"/>
        <end position="394"/>
    </location>
</feature>
<dbReference type="Pfam" id="PF00890">
    <property type="entry name" value="FAD_binding_2"/>
    <property type="match status" value="1"/>
</dbReference>
<dbReference type="Proteomes" id="UP001378242">
    <property type="component" value="Unassembled WGS sequence"/>
</dbReference>
<dbReference type="InterPro" id="IPR015939">
    <property type="entry name" value="Fum_Rdtase/Succ_DH_flav-like_C"/>
</dbReference>
<keyword evidence="9 12" id="KW-0560">Oxidoreductase</keyword>
<reference evidence="15 16" key="1">
    <citation type="submission" date="2024-02" db="EMBL/GenBank/DDBJ databases">
        <title>Bacteria isolated from the canopy kelp, Nereocystis luetkeana.</title>
        <authorList>
            <person name="Pfister C.A."/>
            <person name="Younker I.T."/>
            <person name="Light S.H."/>
        </authorList>
    </citation>
    <scope>NUCLEOTIDE SEQUENCE [LARGE SCALE GENOMIC DNA]</scope>
    <source>
        <strain evidence="15 16">TI.5.07</strain>
    </source>
</reference>
<comment type="function">
    <text evidence="12">Catalyzes the oxidation of L-aspartate to iminoaspartate.</text>
</comment>
<name>A0ABU9GK48_COBMA</name>
<dbReference type="Gene3D" id="3.90.700.10">
    <property type="entry name" value="Succinate dehydrogenase/fumarate reductase flavoprotein, catalytic domain"/>
    <property type="match status" value="1"/>
</dbReference>
<evidence type="ECO:0000256" key="9">
    <source>
        <dbReference type="ARBA" id="ARBA00023002"/>
    </source>
</evidence>
<evidence type="ECO:0000256" key="7">
    <source>
        <dbReference type="ARBA" id="ARBA00022642"/>
    </source>
</evidence>
<evidence type="ECO:0000256" key="3">
    <source>
        <dbReference type="ARBA" id="ARBA00008562"/>
    </source>
</evidence>
<comment type="caution">
    <text evidence="15">The sequence shown here is derived from an EMBL/GenBank/DDBJ whole genome shotgun (WGS) entry which is preliminary data.</text>
</comment>
<dbReference type="EC" id="1.4.3.16" evidence="4 11"/>
<evidence type="ECO:0000256" key="11">
    <source>
        <dbReference type="NCBIfam" id="TIGR00551"/>
    </source>
</evidence>
<accession>A0ABU9GK48</accession>
<dbReference type="Pfam" id="PF02910">
    <property type="entry name" value="Succ_DH_flav_C"/>
    <property type="match status" value="1"/>
</dbReference>
<dbReference type="InterPro" id="IPR037099">
    <property type="entry name" value="Fum_R/Succ_DH_flav-like_C_sf"/>
</dbReference>
<keyword evidence="7 12" id="KW-0662">Pyridine nucleotide biosynthesis</keyword>
<dbReference type="Gene3D" id="3.50.50.60">
    <property type="entry name" value="FAD/NAD(P)-binding domain"/>
    <property type="match status" value="1"/>
</dbReference>
<feature type="domain" description="Fumarate reductase/succinate dehydrogenase flavoprotein-like C-terminal" evidence="14">
    <location>
        <begin position="470"/>
        <end position="564"/>
    </location>
</feature>
<comment type="subcellular location">
    <subcellularLocation>
        <location evidence="12">Cytoplasm</location>
    </subcellularLocation>
</comment>
<evidence type="ECO:0000256" key="5">
    <source>
        <dbReference type="ARBA" id="ARBA00021901"/>
    </source>
</evidence>
<evidence type="ECO:0000259" key="14">
    <source>
        <dbReference type="Pfam" id="PF02910"/>
    </source>
</evidence>
<dbReference type="SUPFAM" id="SSF51905">
    <property type="entry name" value="FAD/NAD(P)-binding domain"/>
    <property type="match status" value="1"/>
</dbReference>
<sequence>MSTAHDITATSDHDVLIVGGGAAGLTLALSLANQPSSASRSRRVTLLRPAREAQGASRWAQGGIAAVLAPEDDVESHVADTLIAGDGLCNERAVRFTVGHSREAIEWLIGLGVPFTPAEADASYPYHLTREGGHGRRRIIHAADATGRALLDTLSQHVESHPAIEVLDDLLAVDIEVKGAQVAGLRVIDGTGQQRLLTVRDLVLATGGASGLFAHATSPSASVGDGMAMAVRAGASLMNLEFQQFHPTCLYDPAGTPFLISEAVRGEGGLLKRPDGHRFMLDHDPRLELAPRDVVARAILAEMRAHGLDHVNLDISALGSAAIHHHFPTILAHCRERGIDITRAPIPVVPAAHYSCGGIATELNGASDLAGLWAIGEVACTGLHGANRMASNSLLECLVQARACGEALTERESAPDTWPVAQALTTSMLPERGQLPPRQQALLTRLKDRHALWQHVMCLENREADERLTALRRLMSLQAGIERSQQGLEAALDQMAAWLACEPPHSSERAHSSELSRQGRHSGASAGVTHLALYQALTLVPLLLISAHQRHESRGLHFVRDYPMPAPRARDSVIHLR</sequence>
<evidence type="ECO:0000256" key="4">
    <source>
        <dbReference type="ARBA" id="ARBA00012173"/>
    </source>
</evidence>
<evidence type="ECO:0000313" key="16">
    <source>
        <dbReference type="Proteomes" id="UP001378242"/>
    </source>
</evidence>
<evidence type="ECO:0000256" key="8">
    <source>
        <dbReference type="ARBA" id="ARBA00022827"/>
    </source>
</evidence>
<evidence type="ECO:0000256" key="12">
    <source>
        <dbReference type="RuleBase" id="RU362049"/>
    </source>
</evidence>
<dbReference type="EMBL" id="JBAKAP010000025">
    <property type="protein sequence ID" value="MEL0618460.1"/>
    <property type="molecule type" value="Genomic_DNA"/>
</dbReference>
<comment type="similarity">
    <text evidence="3 12">Belongs to the FAD-dependent oxidoreductase 2 family. NadB subfamily.</text>
</comment>
<protein>
    <recommendedName>
        <fullName evidence="5 11">L-aspartate oxidase</fullName>
        <ecNumber evidence="4 11">1.4.3.16</ecNumber>
    </recommendedName>
</protein>
<evidence type="ECO:0000256" key="2">
    <source>
        <dbReference type="ARBA" id="ARBA00004950"/>
    </source>
</evidence>